<dbReference type="GO" id="GO:0047545">
    <property type="term" value="F:(S)-2-hydroxyglutarate dehydrogenase activity"/>
    <property type="evidence" value="ECO:0007669"/>
    <property type="project" value="TreeGrafter"/>
</dbReference>
<organism evidence="6">
    <name type="scientific">mine drainage metagenome</name>
    <dbReference type="NCBI Taxonomy" id="410659"/>
    <lineage>
        <taxon>unclassified sequences</taxon>
        <taxon>metagenomes</taxon>
        <taxon>ecological metagenomes</taxon>
    </lineage>
</organism>
<sequence>MPFKGIYFKLRPERAHLVHANIYPVPDINQPFLGVHLTRVASGEVYAGPTAIPALGRENYGIFKGAQLGESLRVGLEVSRMYWANHQNFRKLVHSEFGKYRKKNFFSAVRKLMPELTSDDLVPSDKVGIRPQLINVREKRLEMDYVIEKSPDSLHVLNAISPAFTSSLAFAEWIVDQSQTA</sequence>
<dbReference type="Gene3D" id="3.30.9.10">
    <property type="entry name" value="D-Amino Acid Oxidase, subunit A, domain 2"/>
    <property type="match status" value="1"/>
</dbReference>
<dbReference type="PANTHER" id="PTHR43104:SF2">
    <property type="entry name" value="L-2-HYDROXYGLUTARATE DEHYDROGENASE, MITOCHONDRIAL"/>
    <property type="match status" value="1"/>
</dbReference>
<dbReference type="EMBL" id="MLJW01003033">
    <property type="protein sequence ID" value="OIQ73019.1"/>
    <property type="molecule type" value="Genomic_DNA"/>
</dbReference>
<proteinExistence type="predicted"/>
<reference evidence="6" key="1">
    <citation type="submission" date="2016-10" db="EMBL/GenBank/DDBJ databases">
        <title>Sequence of Gallionella enrichment culture.</title>
        <authorList>
            <person name="Poehlein A."/>
            <person name="Muehling M."/>
            <person name="Daniel R."/>
        </authorList>
    </citation>
    <scope>NUCLEOTIDE SEQUENCE</scope>
</reference>
<dbReference type="EC" id="1.1.3.15" evidence="6"/>
<dbReference type="GO" id="GO:0005737">
    <property type="term" value="C:cytoplasm"/>
    <property type="evidence" value="ECO:0007669"/>
    <property type="project" value="TreeGrafter"/>
</dbReference>
<dbReference type="GO" id="GO:0003973">
    <property type="term" value="F:(S)-2-hydroxy-acid oxidase activity"/>
    <property type="evidence" value="ECO:0007669"/>
    <property type="project" value="UniProtKB-EC"/>
</dbReference>
<keyword evidence="3" id="KW-0274">FAD</keyword>
<accession>A0A1J5Q6D4</accession>
<evidence type="ECO:0000256" key="1">
    <source>
        <dbReference type="ARBA" id="ARBA00001974"/>
    </source>
</evidence>
<name>A0A1J5Q6D4_9ZZZZ</name>
<dbReference type="Pfam" id="PF01266">
    <property type="entry name" value="DAO"/>
    <property type="match status" value="1"/>
</dbReference>
<comment type="cofactor">
    <cofactor evidence="1">
        <name>FAD</name>
        <dbReference type="ChEBI" id="CHEBI:57692"/>
    </cofactor>
</comment>
<gene>
    <name evidence="6" type="primary">lhgO_3</name>
    <name evidence="6" type="ORF">GALL_453460</name>
</gene>
<keyword evidence="2" id="KW-0285">Flavoprotein</keyword>
<evidence type="ECO:0000259" key="5">
    <source>
        <dbReference type="Pfam" id="PF01266"/>
    </source>
</evidence>
<comment type="caution">
    <text evidence="6">The sequence shown here is derived from an EMBL/GenBank/DDBJ whole genome shotgun (WGS) entry which is preliminary data.</text>
</comment>
<evidence type="ECO:0000313" key="6">
    <source>
        <dbReference type="EMBL" id="OIQ73019.1"/>
    </source>
</evidence>
<dbReference type="PANTHER" id="PTHR43104">
    <property type="entry name" value="L-2-HYDROXYGLUTARATE DEHYDROGENASE, MITOCHONDRIAL"/>
    <property type="match status" value="1"/>
</dbReference>
<keyword evidence="4 6" id="KW-0560">Oxidoreductase</keyword>
<evidence type="ECO:0000256" key="4">
    <source>
        <dbReference type="ARBA" id="ARBA00023002"/>
    </source>
</evidence>
<dbReference type="InterPro" id="IPR006076">
    <property type="entry name" value="FAD-dep_OxRdtase"/>
</dbReference>
<evidence type="ECO:0000256" key="3">
    <source>
        <dbReference type="ARBA" id="ARBA00022827"/>
    </source>
</evidence>
<dbReference type="AlphaFoldDB" id="A0A1J5Q6D4"/>
<evidence type="ECO:0000256" key="2">
    <source>
        <dbReference type="ARBA" id="ARBA00022630"/>
    </source>
</evidence>
<protein>
    <submittedName>
        <fullName evidence="6">L-2-hydroxyglutarate oxidase LhgO</fullName>
        <ecNumber evidence="6">1.1.3.15</ecNumber>
    </submittedName>
</protein>
<feature type="domain" description="FAD dependent oxidoreductase" evidence="5">
    <location>
        <begin position="1"/>
        <end position="176"/>
    </location>
</feature>